<dbReference type="InParanoid" id="A0A1S3FSY5"/>
<name>A0A1S3FSY5_DIPOR</name>
<dbReference type="GO" id="GO:0004497">
    <property type="term" value="F:monooxygenase activity"/>
    <property type="evidence" value="ECO:0007669"/>
    <property type="project" value="UniProtKB-KW"/>
</dbReference>
<dbReference type="InterPro" id="IPR050307">
    <property type="entry name" value="Sterol_Desaturase_Related"/>
</dbReference>
<dbReference type="GeneID" id="105991105"/>
<feature type="transmembrane region" description="Helical" evidence="2">
    <location>
        <begin position="98"/>
        <end position="120"/>
    </location>
</feature>
<keyword evidence="1" id="KW-0444">Lipid biosynthesis</keyword>
<dbReference type="FunCoup" id="A0A1S3FSY5">
    <property type="interactions" value="342"/>
</dbReference>
<dbReference type="KEGG" id="dord:105991105"/>
<keyword evidence="2" id="KW-0472">Membrane</keyword>
<evidence type="ECO:0000256" key="1">
    <source>
        <dbReference type="ARBA" id="ARBA00022516"/>
    </source>
</evidence>
<proteinExistence type="predicted"/>
<feature type="transmembrane region" description="Helical" evidence="2">
    <location>
        <begin position="135"/>
        <end position="156"/>
    </location>
</feature>
<protein>
    <submittedName>
        <fullName evidence="4">Methylsterol monooxygenase 1</fullName>
    </submittedName>
</protein>
<dbReference type="OrthoDB" id="1658724at2759"/>
<dbReference type="Proteomes" id="UP000081671">
    <property type="component" value="Unplaced"/>
</dbReference>
<dbReference type="CTD" id="6307"/>
<keyword evidence="4" id="KW-0503">Monooxygenase</keyword>
<evidence type="ECO:0000256" key="2">
    <source>
        <dbReference type="SAM" id="Phobius"/>
    </source>
</evidence>
<sequence length="242" mass="28966">MAVNASVAVFGSAALAVEYMDSLLPENPLQAPFKNAWNYMLDNYTKFQIATWGSLIVHEALYFLFSLPGFLFQFLPFMKKYKIQKDKPETFKGQWKCFKVLVFNHFCIQLPLICGTYYFTEYFNIPYGWQEMPRWYMILARCFGCAVIEDTWHYFLHRLLHHKKIYKYIHKVHHEFQCSGYDIPLNPLHLIPFYTGSRHHDFHHMNFIGNYASTFTWWDSIFGTDAQYNAYNEKMKSRKKME</sequence>
<evidence type="ECO:0000313" key="3">
    <source>
        <dbReference type="Proteomes" id="UP000081671"/>
    </source>
</evidence>
<keyword evidence="2" id="KW-1133">Transmembrane helix</keyword>
<organism evidence="3 4">
    <name type="scientific">Dipodomys ordii</name>
    <name type="common">Ord's kangaroo rat</name>
    <dbReference type="NCBI Taxonomy" id="10020"/>
    <lineage>
        <taxon>Eukaryota</taxon>
        <taxon>Metazoa</taxon>
        <taxon>Chordata</taxon>
        <taxon>Craniata</taxon>
        <taxon>Vertebrata</taxon>
        <taxon>Euteleostomi</taxon>
        <taxon>Mammalia</taxon>
        <taxon>Eutheria</taxon>
        <taxon>Euarchontoglires</taxon>
        <taxon>Glires</taxon>
        <taxon>Rodentia</taxon>
        <taxon>Castorimorpha</taxon>
        <taxon>Heteromyidae</taxon>
        <taxon>Dipodomyinae</taxon>
        <taxon>Dipodomys</taxon>
    </lineage>
</organism>
<gene>
    <name evidence="4" type="primary">Msmo1</name>
</gene>
<reference evidence="4" key="1">
    <citation type="submission" date="2025-08" db="UniProtKB">
        <authorList>
            <consortium name="RefSeq"/>
        </authorList>
    </citation>
    <scope>IDENTIFICATION</scope>
    <source>
        <tissue evidence="4">Kidney</tissue>
    </source>
</reference>
<keyword evidence="1" id="KW-0443">Lipid metabolism</keyword>
<feature type="transmembrane region" description="Helical" evidence="2">
    <location>
        <begin position="60"/>
        <end position="78"/>
    </location>
</feature>
<keyword evidence="2" id="KW-0812">Transmembrane</keyword>
<keyword evidence="4" id="KW-0560">Oxidoreductase</keyword>
<dbReference type="PANTHER" id="PTHR11863">
    <property type="entry name" value="STEROL DESATURASE"/>
    <property type="match status" value="1"/>
</dbReference>
<dbReference type="STRING" id="10020.ENSDORP00000006376"/>
<keyword evidence="3" id="KW-1185">Reference proteome</keyword>
<accession>A0A1S3FSY5</accession>
<evidence type="ECO:0000313" key="4">
    <source>
        <dbReference type="RefSeq" id="XP_012879134.1"/>
    </source>
</evidence>
<dbReference type="AlphaFoldDB" id="A0A1S3FSY5"/>
<dbReference type="RefSeq" id="XP_012879134.1">
    <property type="nucleotide sequence ID" value="XM_013023680.1"/>
</dbReference>